<dbReference type="GO" id="GO:0071897">
    <property type="term" value="P:DNA biosynthetic process"/>
    <property type="evidence" value="ECO:0007669"/>
    <property type="project" value="UniProtKB-ARBA"/>
</dbReference>
<accession>A0A6G0VL96</accession>
<keyword evidence="2" id="KW-1185">Reference proteome</keyword>
<reference evidence="1 2" key="1">
    <citation type="submission" date="2019-08" db="EMBL/GenBank/DDBJ databases">
        <title>Whole genome of Aphis craccivora.</title>
        <authorList>
            <person name="Voronova N.V."/>
            <person name="Shulinski R.S."/>
            <person name="Bandarenka Y.V."/>
            <person name="Zhorov D.G."/>
            <person name="Warner D."/>
        </authorList>
    </citation>
    <scope>NUCLEOTIDE SEQUENCE [LARGE SCALE GENOMIC DNA]</scope>
    <source>
        <strain evidence="1">180601</strain>
        <tissue evidence="1">Whole Body</tissue>
    </source>
</reference>
<evidence type="ECO:0008006" key="3">
    <source>
        <dbReference type="Google" id="ProtNLM"/>
    </source>
</evidence>
<evidence type="ECO:0000313" key="1">
    <source>
        <dbReference type="EMBL" id="KAF0696182.1"/>
    </source>
</evidence>
<dbReference type="EMBL" id="VUJU01015194">
    <property type="protein sequence ID" value="KAF0696182.1"/>
    <property type="molecule type" value="Genomic_DNA"/>
</dbReference>
<proteinExistence type="predicted"/>
<dbReference type="PANTHER" id="PTHR31511:SF12">
    <property type="entry name" value="RHO TERMINATION FACTOR N-TERMINAL DOMAIN-CONTAINING PROTEIN"/>
    <property type="match status" value="1"/>
</dbReference>
<dbReference type="SUPFAM" id="SSF56672">
    <property type="entry name" value="DNA/RNA polymerases"/>
    <property type="match status" value="1"/>
</dbReference>
<dbReference type="Gene3D" id="3.90.1600.10">
    <property type="entry name" value="Palm domain of DNA polymerase"/>
    <property type="match status" value="1"/>
</dbReference>
<comment type="caution">
    <text evidence="1">The sequence shown here is derived from an EMBL/GenBank/DDBJ whole genome shotgun (WGS) entry which is preliminary data.</text>
</comment>
<dbReference type="Proteomes" id="UP000478052">
    <property type="component" value="Unassembled WGS sequence"/>
</dbReference>
<protein>
    <recommendedName>
        <fullName evidence="3">DNA pol B 2 domain-containing protein</fullName>
    </recommendedName>
</protein>
<name>A0A6G0VL96_APHCR</name>
<dbReference type="AlphaFoldDB" id="A0A6G0VL96"/>
<dbReference type="InterPro" id="IPR023211">
    <property type="entry name" value="DNA_pol_palm_dom_sf"/>
</dbReference>
<dbReference type="OrthoDB" id="6614264at2759"/>
<dbReference type="PANTHER" id="PTHR31511">
    <property type="entry name" value="PROTEIN CBG23764"/>
    <property type="match status" value="1"/>
</dbReference>
<dbReference type="InterPro" id="IPR043502">
    <property type="entry name" value="DNA/RNA_pol_sf"/>
</dbReference>
<gene>
    <name evidence="1" type="ORF">FWK35_00028704</name>
</gene>
<sequence>MYDYNYNVMQKHYFDNTKLMYTDTDSLVYLIKTEDFYKDLIENPNLIDRLGTADLPPIHPCYTTARKKVPGFFSDELKGHMMTEFCALRAKSYAYNIYAGEDDAVRDKDDKFKVGGEKIKAEVVKQNAVKNHMTLKDHRRCLFDQAGVEAYKENISICSFKHQFMTIKTRKLTYNSYDDKRVVLDDKIHTLAHGHYSLEDNDEQINDWLDHEIDAGGLD</sequence>
<organism evidence="1 2">
    <name type="scientific">Aphis craccivora</name>
    <name type="common">Cowpea aphid</name>
    <dbReference type="NCBI Taxonomy" id="307492"/>
    <lineage>
        <taxon>Eukaryota</taxon>
        <taxon>Metazoa</taxon>
        <taxon>Ecdysozoa</taxon>
        <taxon>Arthropoda</taxon>
        <taxon>Hexapoda</taxon>
        <taxon>Insecta</taxon>
        <taxon>Pterygota</taxon>
        <taxon>Neoptera</taxon>
        <taxon>Paraneoptera</taxon>
        <taxon>Hemiptera</taxon>
        <taxon>Sternorrhyncha</taxon>
        <taxon>Aphidomorpha</taxon>
        <taxon>Aphidoidea</taxon>
        <taxon>Aphididae</taxon>
        <taxon>Aphidini</taxon>
        <taxon>Aphis</taxon>
        <taxon>Aphis</taxon>
    </lineage>
</organism>
<evidence type="ECO:0000313" key="2">
    <source>
        <dbReference type="Proteomes" id="UP000478052"/>
    </source>
</evidence>